<gene>
    <name evidence="1" type="ORF">E7Z75_04455</name>
</gene>
<comment type="caution">
    <text evidence="1">The sequence shown here is derived from an EMBL/GenBank/DDBJ whole genome shotgun (WGS) entry which is preliminary data.</text>
</comment>
<sequence>MLKDKKFHIPFRYDIEDEIFVICMSEIEEFPNYITKISDNFNKYDNRVISSSFENLNLDSVRERSNGNLINIEHHSSINDYLMRRDYSYCVSLHKASKKKVDPFIFYTGKLPVNKVHSLNDLMFFSPMWFITQEVNGNILLNNLKHKTFNQDEWDVYDILDFIWLPTFYNGMFMIF</sequence>
<evidence type="ECO:0000313" key="2">
    <source>
        <dbReference type="Proteomes" id="UP000732619"/>
    </source>
</evidence>
<protein>
    <submittedName>
        <fullName evidence="1">Uncharacterized protein</fullName>
    </submittedName>
</protein>
<name>A0A8T3VWP7_METOL</name>
<dbReference type="AlphaFoldDB" id="A0A8T3VWP7"/>
<proteinExistence type="predicted"/>
<accession>A0A8T3VWP7</accession>
<dbReference type="EMBL" id="SUTG01000015">
    <property type="protein sequence ID" value="MBE6512385.1"/>
    <property type="molecule type" value="Genomic_DNA"/>
</dbReference>
<evidence type="ECO:0000313" key="1">
    <source>
        <dbReference type="EMBL" id="MBE6512385.1"/>
    </source>
</evidence>
<organism evidence="1 2">
    <name type="scientific">Methanobrevibacter olleyae</name>
    <dbReference type="NCBI Taxonomy" id="294671"/>
    <lineage>
        <taxon>Archaea</taxon>
        <taxon>Methanobacteriati</taxon>
        <taxon>Methanobacteriota</taxon>
        <taxon>Methanomada group</taxon>
        <taxon>Methanobacteria</taxon>
        <taxon>Methanobacteriales</taxon>
        <taxon>Methanobacteriaceae</taxon>
        <taxon>Methanobrevibacter</taxon>
    </lineage>
</organism>
<dbReference type="Proteomes" id="UP000732619">
    <property type="component" value="Unassembled WGS sequence"/>
</dbReference>
<reference evidence="1" key="1">
    <citation type="submission" date="2019-04" db="EMBL/GenBank/DDBJ databases">
        <title>Evolution of Biomass-Degrading Anaerobic Consortia Revealed by Metagenomics.</title>
        <authorList>
            <person name="Peng X."/>
        </authorList>
    </citation>
    <scope>NUCLEOTIDE SEQUENCE</scope>
    <source>
        <strain evidence="1">SIG14</strain>
    </source>
</reference>